<dbReference type="STRING" id="1167006.UWK_02220"/>
<evidence type="ECO:0000256" key="9">
    <source>
        <dbReference type="ARBA" id="ARBA00022857"/>
    </source>
</evidence>
<dbReference type="PIRSF" id="PIRSF000204">
    <property type="entry name" value="PNTB"/>
    <property type="match status" value="1"/>
</dbReference>
<evidence type="ECO:0000256" key="14">
    <source>
        <dbReference type="ARBA" id="ARBA00048202"/>
    </source>
</evidence>
<feature type="transmembrane region" description="Helical" evidence="16">
    <location>
        <begin position="183"/>
        <end position="203"/>
    </location>
</feature>
<dbReference type="InterPro" id="IPR034300">
    <property type="entry name" value="PNTB-like"/>
</dbReference>
<proteinExistence type="inferred from homology"/>
<evidence type="ECO:0000256" key="1">
    <source>
        <dbReference type="ARBA" id="ARBA00003943"/>
    </source>
</evidence>
<keyword evidence="12 15" id="KW-0520">NAD</keyword>
<evidence type="ECO:0000313" key="19">
    <source>
        <dbReference type="Proteomes" id="UP000011721"/>
    </source>
</evidence>
<keyword evidence="10 15" id="KW-1278">Translocase</keyword>
<gene>
    <name evidence="18" type="ordered locus">UWK_02220</name>
</gene>
<evidence type="ECO:0000256" key="4">
    <source>
        <dbReference type="ARBA" id="ARBA00012943"/>
    </source>
</evidence>
<keyword evidence="11 16" id="KW-1133">Transmembrane helix</keyword>
<evidence type="ECO:0000259" key="17">
    <source>
        <dbReference type="Pfam" id="PF02233"/>
    </source>
</evidence>
<keyword evidence="6 15" id="KW-1003">Cell membrane</keyword>
<dbReference type="EC" id="7.1.1.1" evidence="4 15"/>
<feature type="transmembrane region" description="Helical" evidence="16">
    <location>
        <begin position="113"/>
        <end position="138"/>
    </location>
</feature>
<evidence type="ECO:0000256" key="13">
    <source>
        <dbReference type="ARBA" id="ARBA00023136"/>
    </source>
</evidence>
<evidence type="ECO:0000256" key="2">
    <source>
        <dbReference type="ARBA" id="ARBA00004429"/>
    </source>
</evidence>
<dbReference type="PATRIC" id="fig|1167006.5.peg.2415"/>
<comment type="subcellular location">
    <subcellularLocation>
        <location evidence="2">Cell inner membrane</location>
        <topology evidence="2">Multi-pass membrane protein</topology>
    </subcellularLocation>
</comment>
<comment type="catalytic activity">
    <reaction evidence="14 15">
        <text>NAD(+) + NADPH + H(+)(in) = NADH + NADP(+) + H(+)(out)</text>
        <dbReference type="Rhea" id="RHEA:47992"/>
        <dbReference type="ChEBI" id="CHEBI:15378"/>
        <dbReference type="ChEBI" id="CHEBI:57540"/>
        <dbReference type="ChEBI" id="CHEBI:57783"/>
        <dbReference type="ChEBI" id="CHEBI:57945"/>
        <dbReference type="ChEBI" id="CHEBI:58349"/>
        <dbReference type="EC" id="7.1.1.1"/>
    </reaction>
</comment>
<dbReference type="FunFam" id="3.40.50.1220:FF:000002">
    <property type="entry name" value="NAD(P) transhydrogenase subunit beta"/>
    <property type="match status" value="1"/>
</dbReference>
<protein>
    <recommendedName>
        <fullName evidence="5 15">NAD(P) transhydrogenase subunit beta</fullName>
        <ecNumber evidence="4 15">7.1.1.1</ecNumber>
    </recommendedName>
    <alternativeName>
        <fullName evidence="15">Nicotinamide nucleotide transhydrogenase subunit beta</fullName>
    </alternativeName>
</protein>
<feature type="transmembrane region" description="Helical" evidence="16">
    <location>
        <begin position="57"/>
        <end position="77"/>
    </location>
</feature>
<keyword evidence="7 15" id="KW-0997">Cell inner membrane</keyword>
<accession>M1PQT5</accession>
<dbReference type="OrthoDB" id="9763786at2"/>
<name>M1PQT5_DESSD</name>
<feature type="domain" description="NADP transhydrogenase beta-like" evidence="17">
    <location>
        <begin position="8"/>
        <end position="456"/>
    </location>
</feature>
<dbReference type="HOGENOM" id="CLU_007866_4_0_7"/>
<dbReference type="KEGG" id="dsf:UWK_02220"/>
<dbReference type="GO" id="GO:0008750">
    <property type="term" value="F:proton-translocating NAD(P)+ transhydrogenase activity"/>
    <property type="evidence" value="ECO:0007669"/>
    <property type="project" value="UniProtKB-EC"/>
</dbReference>
<dbReference type="SUPFAM" id="SSF52467">
    <property type="entry name" value="DHS-like NAD/FAD-binding domain"/>
    <property type="match status" value="1"/>
</dbReference>
<dbReference type="GO" id="GO:0050661">
    <property type="term" value="F:NADP binding"/>
    <property type="evidence" value="ECO:0007669"/>
    <property type="project" value="InterPro"/>
</dbReference>
<dbReference type="Pfam" id="PF02233">
    <property type="entry name" value="PNTB"/>
    <property type="match status" value="1"/>
</dbReference>
<dbReference type="PANTHER" id="PTHR44758">
    <property type="entry name" value="NAD(P) TRANSHYDROGENASE SUBUNIT BETA"/>
    <property type="match status" value="1"/>
</dbReference>
<dbReference type="Proteomes" id="UP000011721">
    <property type="component" value="Chromosome"/>
</dbReference>
<dbReference type="PANTHER" id="PTHR44758:SF1">
    <property type="entry name" value="NAD(P) TRANSHYDROGENASE SUBUNIT BETA"/>
    <property type="match status" value="1"/>
</dbReference>
<evidence type="ECO:0000256" key="7">
    <source>
        <dbReference type="ARBA" id="ARBA00022519"/>
    </source>
</evidence>
<keyword evidence="8 16" id="KW-0812">Transmembrane</keyword>
<feature type="transmembrane region" description="Helical" evidence="16">
    <location>
        <begin position="159"/>
        <end position="177"/>
    </location>
</feature>
<comment type="function">
    <text evidence="1 15">The transhydrogenation between NADH and NADP is coupled to respiration and ATP hydrolysis and functions as a proton pump across the membrane.</text>
</comment>
<keyword evidence="13 15" id="KW-0472">Membrane</keyword>
<evidence type="ECO:0000313" key="18">
    <source>
        <dbReference type="EMBL" id="AGF78761.1"/>
    </source>
</evidence>
<evidence type="ECO:0000256" key="16">
    <source>
        <dbReference type="SAM" id="Phobius"/>
    </source>
</evidence>
<dbReference type="GO" id="GO:0005886">
    <property type="term" value="C:plasma membrane"/>
    <property type="evidence" value="ECO:0007669"/>
    <property type="project" value="UniProtKB-SubCell"/>
</dbReference>
<keyword evidence="19" id="KW-1185">Reference proteome</keyword>
<evidence type="ECO:0000256" key="8">
    <source>
        <dbReference type="ARBA" id="ARBA00022692"/>
    </source>
</evidence>
<dbReference type="Gene3D" id="3.40.50.1220">
    <property type="entry name" value="TPP-binding domain"/>
    <property type="match status" value="1"/>
</dbReference>
<dbReference type="InterPro" id="IPR012136">
    <property type="entry name" value="NADH_DH_b"/>
</dbReference>
<comment type="similarity">
    <text evidence="3 15">Belongs to the PNT beta subunit family.</text>
</comment>
<dbReference type="eggNOG" id="COG1282">
    <property type="taxonomic scope" value="Bacteria"/>
</dbReference>
<keyword evidence="9 15" id="KW-0521">NADP</keyword>
<reference evidence="19" key="1">
    <citation type="journal article" date="2013" name="Stand. Genomic Sci.">
        <title>Complete genome sequence of Desulfocapsa sulfexigens, a marine deltaproteobacterium specialized in disproportionating inorganic sulfur compounds.</title>
        <authorList>
            <person name="Finster K.W."/>
            <person name="Kjeldsen K.U."/>
            <person name="Kube M."/>
            <person name="Reinhardt R."/>
            <person name="Mussmann M."/>
            <person name="Amann R."/>
            <person name="Schreiber L."/>
        </authorList>
    </citation>
    <scope>NUCLEOTIDE SEQUENCE [LARGE SCALE GENOMIC DNA]</scope>
    <source>
        <strain evidence="19">DSM 10523 / SB164P1</strain>
    </source>
</reference>
<evidence type="ECO:0000256" key="3">
    <source>
        <dbReference type="ARBA" id="ARBA00007919"/>
    </source>
</evidence>
<sequence>MSIVNIIDFVYLISAVLFMLGIKNLSSPATAKLGNKLSMAGMLVAIAATLASPDMFGYTMIIIAIAIGAAIGGYAAVKVEMTSMPEMVALFNGCGGAASALVAMAEFNGHTGAFANFTMITLLLSVIIGGLTFTGSIIAYTKLQGIISTRPITYPFQQVVNAGIVLLTIFLAYLVFQNPANTLAFYFIILLALGLGVLAVIPIGGADMPVIVSLLNSYSGLAVSMTGFALNNNALIIVGSLVGASGLFLTKIMCDAMNRSLANVLFGAFGAVDDSVADGGEGPTGSMKGFEVEDVAITLQNADSLIIVPGYGMAAAQAQHVTRELGDYLGEEGVDVRYAIHSVAGRMPGHMNVLLAEADVPYDQLYAMEDINDDFSTTDVVLVIGANDVVNPAAKTNPGSPIYGMPILEVDKAQTVVVLKRSMNVGFAGIENELFFKDNTMMLFGDAKSSIQKLLSAVKE</sequence>
<dbReference type="RefSeq" id="WP_015404449.1">
    <property type="nucleotide sequence ID" value="NC_020304.1"/>
</dbReference>
<dbReference type="EMBL" id="CP003985">
    <property type="protein sequence ID" value="AGF78761.1"/>
    <property type="molecule type" value="Genomic_DNA"/>
</dbReference>
<evidence type="ECO:0000256" key="15">
    <source>
        <dbReference type="PIRNR" id="PIRNR000204"/>
    </source>
</evidence>
<feature type="transmembrane region" description="Helical" evidence="16">
    <location>
        <begin position="6"/>
        <end position="26"/>
    </location>
</feature>
<dbReference type="AlphaFoldDB" id="M1PQT5"/>
<evidence type="ECO:0000256" key="5">
    <source>
        <dbReference type="ARBA" id="ARBA00014581"/>
    </source>
</evidence>
<feature type="transmembrane region" description="Helical" evidence="16">
    <location>
        <begin position="234"/>
        <end position="254"/>
    </location>
</feature>
<evidence type="ECO:0000256" key="10">
    <source>
        <dbReference type="ARBA" id="ARBA00022967"/>
    </source>
</evidence>
<organism evidence="18 19">
    <name type="scientific">Desulfocapsa sulfexigens (strain DSM 10523 / SB164P1)</name>
    <dbReference type="NCBI Taxonomy" id="1167006"/>
    <lineage>
        <taxon>Bacteria</taxon>
        <taxon>Pseudomonadati</taxon>
        <taxon>Thermodesulfobacteriota</taxon>
        <taxon>Desulfobulbia</taxon>
        <taxon>Desulfobulbales</taxon>
        <taxon>Desulfocapsaceae</taxon>
        <taxon>Desulfocapsa</taxon>
    </lineage>
</organism>
<feature type="transmembrane region" description="Helical" evidence="16">
    <location>
        <begin position="33"/>
        <end position="51"/>
    </location>
</feature>
<evidence type="ECO:0000256" key="6">
    <source>
        <dbReference type="ARBA" id="ARBA00022475"/>
    </source>
</evidence>
<evidence type="ECO:0000256" key="12">
    <source>
        <dbReference type="ARBA" id="ARBA00023027"/>
    </source>
</evidence>
<evidence type="ECO:0000256" key="11">
    <source>
        <dbReference type="ARBA" id="ARBA00022989"/>
    </source>
</evidence>
<dbReference type="InterPro" id="IPR029035">
    <property type="entry name" value="DHS-like_NAD/FAD-binding_dom"/>
</dbReference>